<feature type="compositionally biased region" description="Polar residues" evidence="1">
    <location>
        <begin position="1164"/>
        <end position="1175"/>
    </location>
</feature>
<feature type="region of interest" description="Disordered" evidence="1">
    <location>
        <begin position="701"/>
        <end position="756"/>
    </location>
</feature>
<dbReference type="eggNOG" id="ENOG502S52Q">
    <property type="taxonomic scope" value="Eukaryota"/>
</dbReference>
<feature type="compositionally biased region" description="Polar residues" evidence="1">
    <location>
        <begin position="1294"/>
        <end position="1303"/>
    </location>
</feature>
<feature type="compositionally biased region" description="Polar residues" evidence="1">
    <location>
        <begin position="587"/>
        <end position="597"/>
    </location>
</feature>
<dbReference type="InterPro" id="IPR033789">
    <property type="entry name" value="Gal11_coact"/>
</dbReference>
<feature type="region of interest" description="Disordered" evidence="1">
    <location>
        <begin position="1137"/>
        <end position="1222"/>
    </location>
</feature>
<gene>
    <name evidence="2" type="ORF">BBAD15_g1873</name>
</gene>
<proteinExistence type="predicted"/>
<evidence type="ECO:0000313" key="3">
    <source>
        <dbReference type="Proteomes" id="UP000030106"/>
    </source>
</evidence>
<comment type="caution">
    <text evidence="2">The sequence shown here is derived from an EMBL/GenBank/DDBJ whole genome shotgun (WGS) entry which is preliminary data.</text>
</comment>
<evidence type="ECO:0000313" key="2">
    <source>
        <dbReference type="EMBL" id="KGQ12370.1"/>
    </source>
</evidence>
<feature type="compositionally biased region" description="Polar residues" evidence="1">
    <location>
        <begin position="835"/>
        <end position="846"/>
    </location>
</feature>
<feature type="region of interest" description="Disordered" evidence="1">
    <location>
        <begin position="1289"/>
        <end position="1344"/>
    </location>
</feature>
<evidence type="ECO:0008006" key="4">
    <source>
        <dbReference type="Google" id="ProtNLM"/>
    </source>
</evidence>
<feature type="compositionally biased region" description="Polar residues" evidence="1">
    <location>
        <begin position="1194"/>
        <end position="1213"/>
    </location>
</feature>
<feature type="compositionally biased region" description="Low complexity" evidence="1">
    <location>
        <begin position="202"/>
        <end position="226"/>
    </location>
</feature>
<feature type="region of interest" description="Disordered" evidence="1">
    <location>
        <begin position="396"/>
        <end position="486"/>
    </location>
</feature>
<dbReference type="HOGENOM" id="CLU_003853_0_0_1"/>
<feature type="compositionally biased region" description="Low complexity" evidence="1">
    <location>
        <begin position="724"/>
        <end position="741"/>
    </location>
</feature>
<feature type="region of interest" description="Disordered" evidence="1">
    <location>
        <begin position="1380"/>
        <end position="1399"/>
    </location>
</feature>
<dbReference type="STRING" id="1245745.A0A0A2W1Q6"/>
<evidence type="ECO:0000256" key="1">
    <source>
        <dbReference type="SAM" id="MobiDB-lite"/>
    </source>
</evidence>
<feature type="compositionally biased region" description="Low complexity" evidence="1">
    <location>
        <begin position="701"/>
        <end position="717"/>
    </location>
</feature>
<feature type="region of interest" description="Disordered" evidence="1">
    <location>
        <begin position="586"/>
        <end position="608"/>
    </location>
</feature>
<feature type="region of interest" description="Disordered" evidence="1">
    <location>
        <begin position="1094"/>
        <end position="1120"/>
    </location>
</feature>
<dbReference type="OrthoDB" id="3918840at2759"/>
<sequence>MQHMAGAGHMMSQQQQQMHMQQARANANQYGQTILARLTNSRVPPQDWHATVPMNDRVGRTLELLVAYMAAHQLTPSQPTLSNNSFQQTNSLTSFSNVTLGSNLEPTRALDMSINFELSAFEKCTSKELYFSYLKNKIAEFFKRRQANGGNLQNGLNASAQAQASLGMQQQMGRGFGPQQGFGGMNQPMQGQQMPNQQQMLQIQQQQQQRQQQMAASMAMANQAGRGTAGPNPQLAMGPGAPAQRSQGTANEINRLLPADRERVNEIALVMFGQAPEHVKQQFRTQIRSKMTPAQNAEYVASGRDPCMIIFQQHAFQYLVKQAAANRAKAAGNMNPQQAAMMQQQNSQQRANNMMPNGAPAAHDFSQFGPSMESIKDQQMSGLIAQQAGQMVVPASGAARNPTPQPGNQGMINQGQNQTPRQGQQPGQQQQQQQQQQQIKLNQASQQAQAQAAQMKQMHSQQGGPMDPNQSPAMNPIANRGPNGVNPMGTPGIQHGNMPFGNQLPLAQRFHANPQLQATVLSMAASMNPDQQHHLSQLNDEKVMDLVRRWLAQNRQRATAAQINATQLQQQNQVNQNPAGAVLQGAMQPQQQPNATGPNGGSSQGQGVMNLVTPQMQHVMDSLDLPPPVRQTIPNLPIEAKKWRDLKMWMSQGNQIPQHAKGTLAALQKSQFQSWWTQRNQLIQAQQQRQLQQQQQGQQQQQQQQQLGQPQSLQQGQHAPHMVQQPPQGQQPHGQQQQQQQARMLAGGMNPASMPPNIASIPVPAHVMQITPQDIVQVRNQRPDLVSATDEQVRVIAMGLKRNNWQMQVANRMRAQASHSLGPLNPMGGPAAAQMGQQHNQTPQQHEANRQQPPPPQPPQQQGGTMPGASVPAQAAVAVKQQSTPQQPAKNLKRPSADDAAGADNVADAGSAGGARPNNSTGPKKLPPQLSAQQIASMTPEQRAKYEAFLRQQVANREGGAAALMQPTAESISRLKTIGQEAARQLMQEPMADIPMSPQELEETGAKLKRIVIDMGKVGRGLTRWFALTGDEPRASMFFKFRQRLIKQFVDGDNMKILRDSFSMRSSDLEQARAMLESMVRDIQVASKGGFMRAQNSQAQGGQAAQQASQGNAEQTSSTAAAVVAPLNASNLEKNSQALNRQKSKSANQPPPAPTVAQAPGFPTNASSPHGNPSYMSKAKDMNLQIPPRKKQKVAQQPGQGVNTPSPRVSKTASPEVKRAPEPVPRPVFLCKEADCDLPSVGFPTEQALKQHVEEDHVKPRQDPVKFVQENLALALGLEMDGTVKKGAGEAAQPMTQSGSKQGQDVAMKRSGSALSRVQPVGGRGENGTPKTTAAEATTPGPVDPWATATIDPQALLSNLGFENGLPTVMNEFLLYRSLTPNDTPESSKDSGASEPNSDISEGAALEIDMNWQNIDTDVLLNMNNTSLDASGSTLDPSLLLDPLAGPPPDWDDMTVDFNKPFQFDTSHYSFDTSS</sequence>
<feature type="compositionally biased region" description="Polar residues" evidence="1">
    <location>
        <begin position="930"/>
        <end position="939"/>
    </location>
</feature>
<feature type="compositionally biased region" description="Low complexity" evidence="1">
    <location>
        <begin position="869"/>
        <end position="882"/>
    </location>
</feature>
<organism evidence="2 3">
    <name type="scientific">Beauveria bassiana D1-5</name>
    <dbReference type="NCBI Taxonomy" id="1245745"/>
    <lineage>
        <taxon>Eukaryota</taxon>
        <taxon>Fungi</taxon>
        <taxon>Dikarya</taxon>
        <taxon>Ascomycota</taxon>
        <taxon>Pezizomycotina</taxon>
        <taxon>Sordariomycetes</taxon>
        <taxon>Hypocreomycetidae</taxon>
        <taxon>Hypocreales</taxon>
        <taxon>Cordycipitaceae</taxon>
        <taxon>Beauveria</taxon>
    </lineage>
</organism>
<feature type="compositionally biased region" description="Low complexity" evidence="1">
    <location>
        <begin position="1329"/>
        <end position="1341"/>
    </location>
</feature>
<protein>
    <recommendedName>
        <fullName evidence="4">Mediator complex subunit 15 KIX domain-containing protein</fullName>
    </recommendedName>
</protein>
<feature type="region of interest" description="Disordered" evidence="1">
    <location>
        <begin position="202"/>
        <end position="248"/>
    </location>
</feature>
<feature type="compositionally biased region" description="Low complexity" evidence="1">
    <location>
        <begin position="406"/>
        <end position="462"/>
    </location>
</feature>
<reference evidence="2 3" key="1">
    <citation type="submission" date="2012-10" db="EMBL/GenBank/DDBJ databases">
        <title>Genome sequencing and analysis of entomopathogenic fungi Beauveria bassiana D1-5.</title>
        <authorList>
            <person name="Li Q."/>
            <person name="Wang L."/>
            <person name="Zhang Z."/>
            <person name="Wang Q."/>
            <person name="Ren J."/>
            <person name="Wang M."/>
            <person name="Xu W."/>
            <person name="Wang J."/>
            <person name="Lu Y."/>
            <person name="Du Q."/>
            <person name="Sun Z."/>
        </authorList>
    </citation>
    <scope>NUCLEOTIDE SEQUENCE [LARGE SCALE GENOMIC DNA]</scope>
    <source>
        <strain evidence="2 3">D1-5</strain>
    </source>
</reference>
<name>A0A0A2W1Q6_BEABA</name>
<dbReference type="CDD" id="cd12191">
    <property type="entry name" value="gal11_coact"/>
    <property type="match status" value="1"/>
</dbReference>
<accession>A0A0A2W1Q6</accession>
<feature type="compositionally biased region" description="Low complexity" evidence="1">
    <location>
        <begin position="898"/>
        <end position="910"/>
    </location>
</feature>
<dbReference type="Proteomes" id="UP000030106">
    <property type="component" value="Unassembled WGS sequence"/>
</dbReference>
<feature type="region of interest" description="Disordered" evidence="1">
    <location>
        <begin position="819"/>
        <end position="939"/>
    </location>
</feature>
<feature type="compositionally biased region" description="Low complexity" evidence="1">
    <location>
        <begin position="1094"/>
        <end position="1113"/>
    </location>
</feature>
<dbReference type="EMBL" id="ANFO01000123">
    <property type="protein sequence ID" value="KGQ12370.1"/>
    <property type="molecule type" value="Genomic_DNA"/>
</dbReference>